<dbReference type="NCBIfam" id="NF011071">
    <property type="entry name" value="PRK14501.1"/>
    <property type="match status" value="1"/>
</dbReference>
<dbReference type="RefSeq" id="WP_252760994.1">
    <property type="nucleotide sequence ID" value="NZ_JAMXLY010000023.1"/>
</dbReference>
<dbReference type="InterPro" id="IPR003337">
    <property type="entry name" value="Trehalose_PPase"/>
</dbReference>
<dbReference type="Pfam" id="PF02358">
    <property type="entry name" value="Trehalose_PPase"/>
    <property type="match status" value="1"/>
</dbReference>
<reference evidence="3 4" key="1">
    <citation type="submission" date="2022-06" db="EMBL/GenBank/DDBJ databases">
        <title>A taxonomic note on the genus Prevotella: Description of four novel genera and emended description of the genera Hallella and Xylanibacter.</title>
        <authorList>
            <person name="Hitch T.C.A."/>
        </authorList>
    </citation>
    <scope>NUCLEOTIDE SEQUENCE [LARGE SCALE GENOMIC DNA]</scope>
    <source>
        <strain evidence="3 4">DSM 100619</strain>
    </source>
</reference>
<evidence type="ECO:0000256" key="2">
    <source>
        <dbReference type="ARBA" id="ARBA00008799"/>
    </source>
</evidence>
<evidence type="ECO:0000313" key="4">
    <source>
        <dbReference type="Proteomes" id="UP001204015"/>
    </source>
</evidence>
<evidence type="ECO:0000256" key="1">
    <source>
        <dbReference type="ARBA" id="ARBA00006330"/>
    </source>
</evidence>
<accession>A0ABT1BX44</accession>
<dbReference type="Gene3D" id="3.30.70.1020">
    <property type="entry name" value="Trehalose-6-phosphate phosphatase related protein, domain 2"/>
    <property type="match status" value="1"/>
</dbReference>
<name>A0ABT1BX44_9BACT</name>
<comment type="similarity">
    <text evidence="1">In the C-terminal section; belongs to the trehalose phosphatase family.</text>
</comment>
<dbReference type="InterPro" id="IPR023214">
    <property type="entry name" value="HAD_sf"/>
</dbReference>
<dbReference type="InterPro" id="IPR001830">
    <property type="entry name" value="Glyco_trans_20"/>
</dbReference>
<dbReference type="NCBIfam" id="TIGR01484">
    <property type="entry name" value="HAD-SF-IIB"/>
    <property type="match status" value="1"/>
</dbReference>
<dbReference type="NCBIfam" id="TIGR00685">
    <property type="entry name" value="T6PP"/>
    <property type="match status" value="1"/>
</dbReference>
<dbReference type="InterPro" id="IPR006379">
    <property type="entry name" value="HAD-SF_hydro_IIB"/>
</dbReference>
<dbReference type="CDD" id="cd03788">
    <property type="entry name" value="GT20_TPS"/>
    <property type="match status" value="1"/>
</dbReference>
<organism evidence="3 4">
    <name type="scientific">Segatella cerevisiae</name>
    <dbReference type="NCBI Taxonomy" id="2053716"/>
    <lineage>
        <taxon>Bacteria</taxon>
        <taxon>Pseudomonadati</taxon>
        <taxon>Bacteroidota</taxon>
        <taxon>Bacteroidia</taxon>
        <taxon>Bacteroidales</taxon>
        <taxon>Prevotellaceae</taxon>
        <taxon>Segatella</taxon>
    </lineage>
</organism>
<comment type="similarity">
    <text evidence="2">Belongs to the glycosyltransferase 20 family.</text>
</comment>
<dbReference type="EMBL" id="JAMXLY010000023">
    <property type="protein sequence ID" value="MCO6025636.1"/>
    <property type="molecule type" value="Genomic_DNA"/>
</dbReference>
<keyword evidence="4" id="KW-1185">Reference proteome</keyword>
<dbReference type="SUPFAM" id="SSF53756">
    <property type="entry name" value="UDP-Glycosyltransferase/glycogen phosphorylase"/>
    <property type="match status" value="1"/>
</dbReference>
<comment type="caution">
    <text evidence="3">The sequence shown here is derived from an EMBL/GenBank/DDBJ whole genome shotgun (WGS) entry which is preliminary data.</text>
</comment>
<dbReference type="Pfam" id="PF00982">
    <property type="entry name" value="Glyco_transf_20"/>
    <property type="match status" value="1"/>
</dbReference>
<dbReference type="Gene3D" id="3.40.50.2000">
    <property type="entry name" value="Glycogen Phosphorylase B"/>
    <property type="match status" value="2"/>
</dbReference>
<dbReference type="Proteomes" id="UP001204015">
    <property type="component" value="Unassembled WGS sequence"/>
</dbReference>
<dbReference type="InterPro" id="IPR036412">
    <property type="entry name" value="HAD-like_sf"/>
</dbReference>
<protein>
    <submittedName>
        <fullName evidence="3">Bifunctional alpha,alpha-trehalose-phosphate synthase (UDP-forming)/trehalose-phosphatase</fullName>
    </submittedName>
</protein>
<proteinExistence type="inferred from homology"/>
<dbReference type="SUPFAM" id="SSF56784">
    <property type="entry name" value="HAD-like"/>
    <property type="match status" value="1"/>
</dbReference>
<gene>
    <name evidence="3" type="ORF">NG821_07255</name>
</gene>
<dbReference type="PANTHER" id="PTHR10788:SF106">
    <property type="entry name" value="BCDNA.GH08860"/>
    <property type="match status" value="1"/>
</dbReference>
<dbReference type="PANTHER" id="PTHR10788">
    <property type="entry name" value="TREHALOSE-6-PHOSPHATE SYNTHASE"/>
    <property type="match status" value="1"/>
</dbReference>
<dbReference type="Gene3D" id="3.40.50.1000">
    <property type="entry name" value="HAD superfamily/HAD-like"/>
    <property type="match status" value="1"/>
</dbReference>
<sequence length="725" mass="83464">MKQKLYIVSNRLPVRAVTNGTDGFSFVRSEGGLATGLNSLKTNYEKHWIGWPGMCFPRKKDQGEVRLRLEADNLHPVFLSQSQYKSYYEGYCNSTLWPLCHYFYGSARYQKTYWESYQKVNLAFAEETARIAEKGSLVWVQDYQLMLVPGILRAKRPDLHIGFFLHIPFPSYELFRVLPERDHLLRGLLGADFIGFHTHDYLRHFMSSVQRTLHLEFHLEEIVIDGRAVHVDSLPMGINYDLYHKAGRKTAVQTYMQEVRKSTAGCKLILSCDRLDYSKGILHRLMAFDLFLKLHPEYCGKVSMMMVVVPSRDKVEKYAELKRKIDEQIGEINGEYSKLGWLPIRYIYRALPFEQLMALYKLCDIALVTPLRDGMNLVAKEYVAAKSADDPGVLILSEMAGAAVELKDAVIVNPNDLNQIVNGLVKALKMPEDERRHRLLAMQHIVSTYDIRQWAADFMKEWSEVIERNRQLSAKVITLGRAERFHALCDKALHRLFILDYDGTLVGFQNDPLKASPTPELIDFLKKLADDDRNTVVVNSGRDHQILERWLGGLPIDIAAEHGAFLKRNGTWTKRFIRHSVSEKMRKILNLFVCKTPGSHLEVKETSLAWHYREVDSWLGDFRSRQLMNALMPECTKYHLQIVAGNKVLELKPTSYNKGTVVTEYLSENSYDFVFAIGDDTTDEDMYRALPDNGISVNVGQVVSRARYSLKDQKEVLPFLNRMIL</sequence>
<evidence type="ECO:0000313" key="3">
    <source>
        <dbReference type="EMBL" id="MCO6025636.1"/>
    </source>
</evidence>
<dbReference type="CDD" id="cd01627">
    <property type="entry name" value="HAD_TPP"/>
    <property type="match status" value="1"/>
</dbReference>